<dbReference type="OrthoDB" id="446723at2759"/>
<feature type="domain" description="Serine aminopeptidase S33" evidence="2">
    <location>
        <begin position="68"/>
        <end position="178"/>
    </location>
</feature>
<dbReference type="Pfam" id="PF12146">
    <property type="entry name" value="Hydrolase_4"/>
    <property type="match status" value="1"/>
</dbReference>
<dbReference type="KEGG" id="phet:94288171"/>
<dbReference type="SUPFAM" id="SSF53474">
    <property type="entry name" value="alpha/beta-Hydrolases"/>
    <property type="match status" value="1"/>
</dbReference>
<dbReference type="PANTHER" id="PTHR12277:SF81">
    <property type="entry name" value="PROTEIN ABHD13"/>
    <property type="match status" value="1"/>
</dbReference>
<sequence length="405" mass="44923">MQSYVNSIVFVPPRDRCSLQRVRLLQRQQSMRFTSKTSGERISYYHFDQKGDPITEDNIERVVRSSIVVLYHHGNAEDLGASFNYAQSIASVFGVAVVAYDYCGYGLSGFPNAAKPSKVSEKSVYSDADHMYSHLLSLGYPAHRIVIVGRSVGGGPACYLAEKHHKEVCGLVLISTFTSCFRVVSSWCLPFFCSCFDMFPNYRRIKDILECPVLVMHGTNDDVVPYHCSSELFEDIRVRRTSALQLLLSKRGRRPEGQTSDLKTEGGAPRAPTGTTKGSTTISVPDEWHTTAHPFLGSRATDVFDLYALAHNSLSEGVKSMAEKHLNVTAADVVIGAFHRWFVGCGHNDIEEREGSDFTRMLMYFLRFAAAFSREREALASHASLAGAAIESGNPVPITNPRGRE</sequence>
<accession>A0A836HLK1</accession>
<comment type="caution">
    <text evidence="3">The sequence shown here is derived from an EMBL/GenBank/DDBJ whole genome shotgun (WGS) entry which is preliminary data.</text>
</comment>
<evidence type="ECO:0000259" key="2">
    <source>
        <dbReference type="Pfam" id="PF12146"/>
    </source>
</evidence>
<proteinExistence type="predicted"/>
<dbReference type="RefSeq" id="XP_067754251.1">
    <property type="nucleotide sequence ID" value="XM_067898094.1"/>
</dbReference>
<evidence type="ECO:0000313" key="4">
    <source>
        <dbReference type="Proteomes" id="UP000674318"/>
    </source>
</evidence>
<evidence type="ECO:0000313" key="3">
    <source>
        <dbReference type="EMBL" id="KAG5494999.1"/>
    </source>
</evidence>
<dbReference type="EMBL" id="JAFJZO010000033">
    <property type="protein sequence ID" value="KAG5494999.1"/>
    <property type="molecule type" value="Genomic_DNA"/>
</dbReference>
<keyword evidence="4" id="KW-1185">Reference proteome</keyword>
<protein>
    <recommendedName>
        <fullName evidence="2">Serine aminopeptidase S33 domain-containing protein</fullName>
    </recommendedName>
</protein>
<dbReference type="PANTHER" id="PTHR12277">
    <property type="entry name" value="ALPHA/BETA HYDROLASE DOMAIN-CONTAINING PROTEIN"/>
    <property type="match status" value="1"/>
</dbReference>
<dbReference type="Proteomes" id="UP000674318">
    <property type="component" value="Unassembled WGS sequence"/>
</dbReference>
<feature type="region of interest" description="Disordered" evidence="1">
    <location>
        <begin position="252"/>
        <end position="281"/>
    </location>
</feature>
<name>A0A836HLK1_9TRYP</name>
<evidence type="ECO:0000256" key="1">
    <source>
        <dbReference type="SAM" id="MobiDB-lite"/>
    </source>
</evidence>
<organism evidence="3 4">
    <name type="scientific">Porcisia hertigi</name>
    <dbReference type="NCBI Taxonomy" id="2761500"/>
    <lineage>
        <taxon>Eukaryota</taxon>
        <taxon>Discoba</taxon>
        <taxon>Euglenozoa</taxon>
        <taxon>Kinetoplastea</taxon>
        <taxon>Metakinetoplastina</taxon>
        <taxon>Trypanosomatida</taxon>
        <taxon>Trypanosomatidae</taxon>
        <taxon>Leishmaniinae</taxon>
        <taxon>Porcisia</taxon>
    </lineage>
</organism>
<gene>
    <name evidence="3" type="ORF">JKF63_02051</name>
</gene>
<dbReference type="Gene3D" id="3.40.50.1820">
    <property type="entry name" value="alpha/beta hydrolase"/>
    <property type="match status" value="1"/>
</dbReference>
<dbReference type="AlphaFoldDB" id="A0A836HLK1"/>
<dbReference type="GeneID" id="94288171"/>
<dbReference type="InterPro" id="IPR029058">
    <property type="entry name" value="AB_hydrolase_fold"/>
</dbReference>
<reference evidence="3 4" key="1">
    <citation type="submission" date="2021-02" db="EMBL/GenBank/DDBJ databases">
        <title>Porcisia hertigi Genome sequencing and assembly.</title>
        <authorList>
            <person name="Almutairi H."/>
            <person name="Gatherer D."/>
        </authorList>
    </citation>
    <scope>NUCLEOTIDE SEQUENCE [LARGE SCALE GENOMIC DNA]</scope>
    <source>
        <strain evidence="3 4">C119</strain>
    </source>
</reference>
<dbReference type="InterPro" id="IPR022742">
    <property type="entry name" value="Hydrolase_4"/>
</dbReference>